<evidence type="ECO:0000256" key="2">
    <source>
        <dbReference type="SAM" id="MobiDB-lite"/>
    </source>
</evidence>
<accession>A0ABP0XEU4</accession>
<dbReference type="EMBL" id="OZ020103">
    <property type="protein sequence ID" value="CAK9277643.1"/>
    <property type="molecule type" value="Genomic_DNA"/>
</dbReference>
<dbReference type="PANTHER" id="PTHR47270">
    <property type="entry name" value="PROTEIN MLP1-LIKE"/>
    <property type="match status" value="1"/>
</dbReference>
<dbReference type="Pfam" id="PF10358">
    <property type="entry name" value="NT-C2"/>
    <property type="match status" value="1"/>
</dbReference>
<evidence type="ECO:0000259" key="3">
    <source>
        <dbReference type="PROSITE" id="PS51840"/>
    </source>
</evidence>
<feature type="compositionally biased region" description="Basic and acidic residues" evidence="2">
    <location>
        <begin position="418"/>
        <end position="431"/>
    </location>
</feature>
<dbReference type="InterPro" id="IPR019448">
    <property type="entry name" value="NT-C2"/>
</dbReference>
<dbReference type="PANTHER" id="PTHR47270:SF3">
    <property type="entry name" value="HYPOTETICAL PROTEIN"/>
    <property type="match status" value="1"/>
</dbReference>
<evidence type="ECO:0000256" key="1">
    <source>
        <dbReference type="SAM" id="Coils"/>
    </source>
</evidence>
<keyword evidence="5" id="KW-1185">Reference proteome</keyword>
<dbReference type="Gene3D" id="1.20.5.4090">
    <property type="match status" value="1"/>
</dbReference>
<feature type="coiled-coil region" evidence="1">
    <location>
        <begin position="463"/>
        <end position="739"/>
    </location>
</feature>
<protein>
    <recommendedName>
        <fullName evidence="3">C2 NT-type domain-containing protein</fullName>
    </recommendedName>
</protein>
<dbReference type="Proteomes" id="UP001497444">
    <property type="component" value="Chromosome 8"/>
</dbReference>
<sequence length="908" mass="101951">MFKSLKKKPEKAKEAIDFKLKFHATRVPLQGWEKLVISVVSLETRKAVAKTARAVVKNGNCQWQDPIVESTRLQLNQTTNEYEEKFYKLVVSSGSSRAGILGEALINLGEFADFNHPAQRALPLKNCNSGTVLHVKKDYYPPFLSIENWEWMLQDFNRLEERSQERNISQSTLRYSGSSFDSLEVPSTPGTNSPLVQSPHGSLQGYRGGGGASQEPRSPLSPNKQNHRRTLSSSAAPIVPIRSGWHEDHQSRQAGGGRSRGLVLSPSQLQGEDALRAALAAAQSTIEDLQMEAETAQRHADKLGVDVERLNRKLEVQVLSGKEMGMEMSALVAERDQLKDEVERLLLAKQTSQEQELDAGNARFALEEARRSVKELNEEIMFEKETTKNLNLQLRKMQDANMELVLEIEDLEKALEQQREENGIKKTHESPEASFQASTAEHETQPTKQGIESTQNRKSEKWAVELEAAEAALEAELADFEKVRLQMADHISELEMQLESTTGECELQQQEASVLKNQVVSLVSEKEKLQSMLEQEVQQHRDVLLKLESELGAALEELETYKSTQLHLEERVGQLTGEVTVHVEANEELQKRAIAMEESLQRTMEQVEQLTGDISSHVEAKEGLQKGVVDLEESLQRALEQVELLTGQVSYHLEAKQGLQKCTVELEESLQRAIGEVEQLTGEVSGQMEAKEALQKHIGELEENLEGAVQELEHLRGEVSHYEEANVGLQRHVEELEESLQKAVGGLATVAALEAQVTQLQSAYDEQGVRYNSEFERLTQLMEAERQKAEEALQQMSRENATAAEILQSEVAHLTKQLSSTQDRLLQVVGGWVSNSAIAQQHNGQDAVQQGIGNVDQPIELQKRTKSLEVELRDMQDHYSSMSLRFAEVEAQREELVMVVRNLRSTRR</sequence>
<name>A0ABP0XEU4_9BRYO</name>
<keyword evidence="1" id="KW-0175">Coiled coil</keyword>
<organism evidence="4 5">
    <name type="scientific">Sphagnum jensenii</name>
    <dbReference type="NCBI Taxonomy" id="128206"/>
    <lineage>
        <taxon>Eukaryota</taxon>
        <taxon>Viridiplantae</taxon>
        <taxon>Streptophyta</taxon>
        <taxon>Embryophyta</taxon>
        <taxon>Bryophyta</taxon>
        <taxon>Sphagnophytina</taxon>
        <taxon>Sphagnopsida</taxon>
        <taxon>Sphagnales</taxon>
        <taxon>Sphagnaceae</taxon>
        <taxon>Sphagnum</taxon>
    </lineage>
</organism>
<dbReference type="PROSITE" id="PS51840">
    <property type="entry name" value="C2_NT"/>
    <property type="match status" value="1"/>
</dbReference>
<feature type="domain" description="C2 NT-type" evidence="3">
    <location>
        <begin position="6"/>
        <end position="141"/>
    </location>
</feature>
<gene>
    <name evidence="4" type="ORF">CSSPJE1EN1_LOCUS23121</name>
</gene>
<evidence type="ECO:0000313" key="4">
    <source>
        <dbReference type="EMBL" id="CAK9277643.1"/>
    </source>
</evidence>
<feature type="region of interest" description="Disordered" evidence="2">
    <location>
        <begin position="418"/>
        <end position="458"/>
    </location>
</feature>
<feature type="region of interest" description="Disordered" evidence="2">
    <location>
        <begin position="179"/>
        <end position="238"/>
    </location>
</feature>
<feature type="coiled-coil region" evidence="1">
    <location>
        <begin position="772"/>
        <end position="824"/>
    </location>
</feature>
<proteinExistence type="predicted"/>
<evidence type="ECO:0000313" key="5">
    <source>
        <dbReference type="Proteomes" id="UP001497444"/>
    </source>
</evidence>
<feature type="compositionally biased region" description="Polar residues" evidence="2">
    <location>
        <begin position="188"/>
        <end position="201"/>
    </location>
</feature>
<reference evidence="4" key="1">
    <citation type="submission" date="2024-02" db="EMBL/GenBank/DDBJ databases">
        <authorList>
            <consortium name="ELIXIR-Norway"/>
            <consortium name="Elixir Norway"/>
        </authorList>
    </citation>
    <scope>NUCLEOTIDE SEQUENCE</scope>
</reference>